<dbReference type="PANTHER" id="PTHR30251">
    <property type="entry name" value="PILUS ASSEMBLY CHAPERONE"/>
    <property type="match status" value="1"/>
</dbReference>
<sequence length="236" mass="26364">MRKNIFVATSLLLLFLPSMLNAASIRLSPVNVEILSDQTASSISLYNQSNESADLQVRIFEWTQNAGQDQLIPTDDIAISPPFLKLKPNDSYNLRVVRIKPEPISGEKTYRIIIDELPKPIDSRKASQGVNVLLRSSLPVFVVNKDAMTKLTWSIQQEQNSAYLSINNIGNRHALLNNLTLVDTTSNKSYPIKVNTVNGYILSGKSRNFNISSDFKFQADHKYNISLNINGKPASL</sequence>
<name>A0AAV3IHQ4_ACINO</name>
<evidence type="ECO:0000259" key="2">
    <source>
        <dbReference type="Pfam" id="PF00345"/>
    </source>
</evidence>
<dbReference type="GO" id="GO:0071555">
    <property type="term" value="P:cell wall organization"/>
    <property type="evidence" value="ECO:0007669"/>
    <property type="project" value="InterPro"/>
</dbReference>
<dbReference type="Proteomes" id="UP000013028">
    <property type="component" value="Unassembled WGS sequence"/>
</dbReference>
<accession>A0AAV3IHQ4</accession>
<dbReference type="RefSeq" id="WP_004886675.1">
    <property type="nucleotide sequence ID" value="NZ_KB849570.1"/>
</dbReference>
<dbReference type="PANTHER" id="PTHR30251:SF4">
    <property type="entry name" value="SLR1668 PROTEIN"/>
    <property type="match status" value="1"/>
</dbReference>
<keyword evidence="1" id="KW-0732">Signal</keyword>
<dbReference type="AlphaFoldDB" id="A0AAV3IHQ4"/>
<dbReference type="InterPro" id="IPR050643">
    <property type="entry name" value="Periplasmic_pilus_chap"/>
</dbReference>
<dbReference type="InterPro" id="IPR016147">
    <property type="entry name" value="Pili_assmbl_chaperone_N"/>
</dbReference>
<dbReference type="Pfam" id="PF00345">
    <property type="entry name" value="PapD_N"/>
    <property type="match status" value="1"/>
</dbReference>
<comment type="caution">
    <text evidence="3">The sequence shown here is derived from an EMBL/GenBank/DDBJ whole genome shotgun (WGS) entry which is preliminary data.</text>
</comment>
<reference evidence="3 4" key="1">
    <citation type="submission" date="2013-02" db="EMBL/GenBank/DDBJ databases">
        <title>The Genome Sequence of Acinetobacter nosocomialis NIPH 386.</title>
        <authorList>
            <consortium name="The Broad Institute Genome Sequencing Platform"/>
            <consortium name="The Broad Institute Genome Sequencing Center for Infectious Disease"/>
            <person name="Cerqueira G."/>
            <person name="Feldgarden M."/>
            <person name="Courvalin P."/>
            <person name="Perichon B."/>
            <person name="Grillot-Courvalin C."/>
            <person name="Clermont D."/>
            <person name="Rocha E."/>
            <person name="Yoon E.-J."/>
            <person name="Nemec A."/>
            <person name="Walker B."/>
            <person name="Young S.K."/>
            <person name="Zeng Q."/>
            <person name="Gargeya S."/>
            <person name="Fitzgerald M."/>
            <person name="Haas B."/>
            <person name="Abouelleil A."/>
            <person name="Alvarado L."/>
            <person name="Arachchi H.M."/>
            <person name="Berlin A.M."/>
            <person name="Chapman S.B."/>
            <person name="Dewar J."/>
            <person name="Goldberg J."/>
            <person name="Griggs A."/>
            <person name="Gujja S."/>
            <person name="Hansen M."/>
            <person name="Howarth C."/>
            <person name="Imamovic A."/>
            <person name="Larimer J."/>
            <person name="McCowan C."/>
            <person name="Murphy C."/>
            <person name="Neiman D."/>
            <person name="Pearson M."/>
            <person name="Priest M."/>
            <person name="Roberts A."/>
            <person name="Saif S."/>
            <person name="Shea T."/>
            <person name="Sisk P."/>
            <person name="Sykes S."/>
            <person name="Wortman J."/>
            <person name="Nusbaum C."/>
            <person name="Birren B."/>
        </authorList>
    </citation>
    <scope>NUCLEOTIDE SEQUENCE [LARGE SCALE GENOMIC DNA]</scope>
    <source>
        <strain evidence="3 4">NIPH 386</strain>
    </source>
</reference>
<dbReference type="InterPro" id="IPR013783">
    <property type="entry name" value="Ig-like_fold"/>
</dbReference>
<feature type="domain" description="Pili assembly chaperone N-terminal" evidence="2">
    <location>
        <begin position="25"/>
        <end position="142"/>
    </location>
</feature>
<evidence type="ECO:0000313" key="3">
    <source>
        <dbReference type="EMBL" id="ENV39188.1"/>
    </source>
</evidence>
<feature type="chain" id="PRO_5043427605" description="Pili assembly chaperone N-terminal domain-containing protein" evidence="1">
    <location>
        <begin position="23"/>
        <end position="236"/>
    </location>
</feature>
<dbReference type="GeneID" id="92796786"/>
<gene>
    <name evidence="3" type="ORF">F958_02215</name>
</gene>
<dbReference type="EMBL" id="APPP01000014">
    <property type="protein sequence ID" value="ENV39188.1"/>
    <property type="molecule type" value="Genomic_DNA"/>
</dbReference>
<dbReference type="GO" id="GO:0030288">
    <property type="term" value="C:outer membrane-bounded periplasmic space"/>
    <property type="evidence" value="ECO:0007669"/>
    <property type="project" value="InterPro"/>
</dbReference>
<dbReference type="InterPro" id="IPR008962">
    <property type="entry name" value="PapD-like_sf"/>
</dbReference>
<proteinExistence type="predicted"/>
<protein>
    <recommendedName>
        <fullName evidence="2">Pili assembly chaperone N-terminal domain-containing protein</fullName>
    </recommendedName>
</protein>
<evidence type="ECO:0000313" key="4">
    <source>
        <dbReference type="Proteomes" id="UP000013028"/>
    </source>
</evidence>
<dbReference type="Gene3D" id="2.60.40.10">
    <property type="entry name" value="Immunoglobulins"/>
    <property type="match status" value="1"/>
</dbReference>
<dbReference type="SUPFAM" id="SSF49354">
    <property type="entry name" value="PapD-like"/>
    <property type="match status" value="1"/>
</dbReference>
<evidence type="ECO:0000256" key="1">
    <source>
        <dbReference type="SAM" id="SignalP"/>
    </source>
</evidence>
<organism evidence="3 4">
    <name type="scientific">Acinetobacter nosocomialis NIPH 386</name>
    <dbReference type="NCBI Taxonomy" id="1217985"/>
    <lineage>
        <taxon>Bacteria</taxon>
        <taxon>Pseudomonadati</taxon>
        <taxon>Pseudomonadota</taxon>
        <taxon>Gammaproteobacteria</taxon>
        <taxon>Moraxellales</taxon>
        <taxon>Moraxellaceae</taxon>
        <taxon>Acinetobacter</taxon>
        <taxon>Acinetobacter calcoaceticus/baumannii complex</taxon>
    </lineage>
</organism>
<feature type="signal peptide" evidence="1">
    <location>
        <begin position="1"/>
        <end position="22"/>
    </location>
</feature>